<evidence type="ECO:0000313" key="3">
    <source>
        <dbReference type="Proteomes" id="UP000427769"/>
    </source>
</evidence>
<keyword evidence="3" id="KW-1185">Reference proteome</keyword>
<dbReference type="KEGG" id="dwd:DSCW_08780"/>
<dbReference type="InterPro" id="IPR009752">
    <property type="entry name" value="Phage_Mu_GpJ"/>
</dbReference>
<reference evidence="2 3" key="1">
    <citation type="submission" date="2019-11" db="EMBL/GenBank/DDBJ databases">
        <title>Comparative genomics of hydrocarbon-degrading Desulfosarcina strains.</title>
        <authorList>
            <person name="Watanabe M."/>
            <person name="Kojima H."/>
            <person name="Fukui M."/>
        </authorList>
    </citation>
    <scope>NUCLEOTIDE SEQUENCE [LARGE SCALE GENOMIC DNA]</scope>
    <source>
        <strain evidence="2 3">PP31</strain>
    </source>
</reference>
<evidence type="ECO:0000313" key="2">
    <source>
        <dbReference type="EMBL" id="BBO73461.1"/>
    </source>
</evidence>
<accession>A0A5K7Z1T2</accession>
<gene>
    <name evidence="2" type="ORF">DSCW_08780</name>
</gene>
<dbReference type="Pfam" id="PF07030">
    <property type="entry name" value="Phage_Mu_Gp36"/>
    <property type="match status" value="1"/>
</dbReference>
<name>A0A5K7Z1T2_9BACT</name>
<evidence type="ECO:0000256" key="1">
    <source>
        <dbReference type="SAM" id="MobiDB-lite"/>
    </source>
</evidence>
<dbReference type="RefSeq" id="WP_155302567.1">
    <property type="nucleotide sequence ID" value="NZ_AP021875.1"/>
</dbReference>
<dbReference type="AlphaFoldDB" id="A0A5K7Z1T2"/>
<dbReference type="OrthoDB" id="9805172at2"/>
<protein>
    <recommendedName>
        <fullName evidence="4">Mu-like prophage FluMu protein gp36</fullName>
    </recommendedName>
</protein>
<dbReference type="Proteomes" id="UP000427769">
    <property type="component" value="Chromosome"/>
</dbReference>
<dbReference type="EMBL" id="AP021875">
    <property type="protein sequence ID" value="BBO73461.1"/>
    <property type="molecule type" value="Genomic_DNA"/>
</dbReference>
<feature type="region of interest" description="Disordered" evidence="1">
    <location>
        <begin position="106"/>
        <end position="130"/>
    </location>
</feature>
<organism evidence="2 3">
    <name type="scientific">Desulfosarcina widdelii</name>
    <dbReference type="NCBI Taxonomy" id="947919"/>
    <lineage>
        <taxon>Bacteria</taxon>
        <taxon>Pseudomonadati</taxon>
        <taxon>Thermodesulfobacteriota</taxon>
        <taxon>Desulfobacteria</taxon>
        <taxon>Desulfobacterales</taxon>
        <taxon>Desulfosarcinaceae</taxon>
        <taxon>Desulfosarcina</taxon>
    </lineage>
</organism>
<sequence length="143" mass="15825">MAYCTLDDLKEKVSEDVLIELTDDDDAGVIDTSRTDRAIGDAEAEIDAYCASRYRVPLSPVPGIIRKFCVDIAIYNLFQRRIGATEERQRDYKNAISFLQNVASGKASLGQQPEPEAPEESTGQASLVGTRTKIFGPDVMEKY</sequence>
<proteinExistence type="predicted"/>
<evidence type="ECO:0008006" key="4">
    <source>
        <dbReference type="Google" id="ProtNLM"/>
    </source>
</evidence>